<dbReference type="EMBL" id="CACSIO010000001">
    <property type="protein sequence ID" value="CAA0080895.1"/>
    <property type="molecule type" value="Genomic_DNA"/>
</dbReference>
<evidence type="ECO:0000259" key="6">
    <source>
        <dbReference type="Pfam" id="PF04116"/>
    </source>
</evidence>
<proteinExistence type="predicted"/>
<dbReference type="AlphaFoldDB" id="A0A5S9MW21"/>
<feature type="transmembrane region" description="Helical" evidence="5">
    <location>
        <begin position="83"/>
        <end position="104"/>
    </location>
</feature>
<name>A0A5S9MW21_9GAMM</name>
<dbReference type="InterPro" id="IPR006694">
    <property type="entry name" value="Fatty_acid_hydroxylase"/>
</dbReference>
<keyword evidence="3 5" id="KW-1133">Transmembrane helix</keyword>
<protein>
    <recommendedName>
        <fullName evidence="6">Fatty acid hydroxylase domain-containing protein</fullName>
    </recommendedName>
</protein>
<feature type="transmembrane region" description="Helical" evidence="5">
    <location>
        <begin position="50"/>
        <end position="71"/>
    </location>
</feature>
<accession>A0A5S9MW21</accession>
<reference evidence="7 8" key="1">
    <citation type="submission" date="2019-11" db="EMBL/GenBank/DDBJ databases">
        <authorList>
            <person name="Holert J."/>
        </authorList>
    </citation>
    <scope>NUCLEOTIDE SEQUENCE [LARGE SCALE GENOMIC DNA]</scope>
    <source>
        <strain evidence="7">SB11_3</strain>
    </source>
</reference>
<comment type="subcellular location">
    <subcellularLocation>
        <location evidence="1">Membrane</location>
    </subcellularLocation>
</comment>
<feature type="domain" description="Fatty acid hydroxylase" evidence="6">
    <location>
        <begin position="91"/>
        <end position="222"/>
    </location>
</feature>
<feature type="transmembrane region" description="Helical" evidence="5">
    <location>
        <begin position="6"/>
        <end position="29"/>
    </location>
</feature>
<dbReference type="Proteomes" id="UP000441399">
    <property type="component" value="Unassembled WGS sequence"/>
</dbReference>
<dbReference type="GO" id="GO:0016020">
    <property type="term" value="C:membrane"/>
    <property type="evidence" value="ECO:0007669"/>
    <property type="project" value="UniProtKB-SubCell"/>
</dbReference>
<keyword evidence="4 5" id="KW-0472">Membrane</keyword>
<evidence type="ECO:0000256" key="5">
    <source>
        <dbReference type="SAM" id="Phobius"/>
    </source>
</evidence>
<dbReference type="GO" id="GO:0016491">
    <property type="term" value="F:oxidoreductase activity"/>
    <property type="evidence" value="ECO:0007669"/>
    <property type="project" value="InterPro"/>
</dbReference>
<dbReference type="InterPro" id="IPR050307">
    <property type="entry name" value="Sterol_Desaturase_Related"/>
</dbReference>
<evidence type="ECO:0000256" key="4">
    <source>
        <dbReference type="ARBA" id="ARBA00023136"/>
    </source>
</evidence>
<evidence type="ECO:0000313" key="7">
    <source>
        <dbReference type="EMBL" id="CAA0080895.1"/>
    </source>
</evidence>
<sequence length="224" mass="25828">MPQDLLIGVIIVLAWSGILMAGMQYAAVVKYPDRRIREPRPNRVTLKTKIINVIGNMSIALMMIFGALIFLQEQLISTVSVPWYQVIFQAIVTLMVYDFMYYFFHRCMHHPKAMKHCHGVHHYIRHPTAFESIYVHPLEGIGGVFLLLFATVLVGPISVASFLLALFIYNTCNILVHANIVWDSKFMGLANYWAKRHDIHHGVHLNRNYASIFPFWDKMFGTYA</sequence>
<evidence type="ECO:0000256" key="1">
    <source>
        <dbReference type="ARBA" id="ARBA00004370"/>
    </source>
</evidence>
<dbReference type="GO" id="GO:0008610">
    <property type="term" value="P:lipid biosynthetic process"/>
    <property type="evidence" value="ECO:0007669"/>
    <property type="project" value="InterPro"/>
</dbReference>
<dbReference type="PANTHER" id="PTHR11863">
    <property type="entry name" value="STEROL DESATURASE"/>
    <property type="match status" value="1"/>
</dbReference>
<keyword evidence="8" id="KW-1185">Reference proteome</keyword>
<dbReference type="Pfam" id="PF04116">
    <property type="entry name" value="FA_hydroxylase"/>
    <property type="match status" value="1"/>
</dbReference>
<dbReference type="GO" id="GO:0005506">
    <property type="term" value="F:iron ion binding"/>
    <property type="evidence" value="ECO:0007669"/>
    <property type="project" value="InterPro"/>
</dbReference>
<gene>
    <name evidence="7" type="ORF">OPDIPICF_00249</name>
</gene>
<dbReference type="OrthoDB" id="9770329at2"/>
<keyword evidence="2 5" id="KW-0812">Transmembrane</keyword>
<evidence type="ECO:0000256" key="2">
    <source>
        <dbReference type="ARBA" id="ARBA00022692"/>
    </source>
</evidence>
<organism evidence="7 8">
    <name type="scientific">BD1-7 clade bacterium</name>
    <dbReference type="NCBI Taxonomy" id="2029982"/>
    <lineage>
        <taxon>Bacteria</taxon>
        <taxon>Pseudomonadati</taxon>
        <taxon>Pseudomonadota</taxon>
        <taxon>Gammaproteobacteria</taxon>
        <taxon>Cellvibrionales</taxon>
        <taxon>Spongiibacteraceae</taxon>
        <taxon>BD1-7 clade</taxon>
    </lineage>
</organism>
<evidence type="ECO:0000313" key="8">
    <source>
        <dbReference type="Proteomes" id="UP000441399"/>
    </source>
</evidence>
<evidence type="ECO:0000256" key="3">
    <source>
        <dbReference type="ARBA" id="ARBA00022989"/>
    </source>
</evidence>